<dbReference type="STRING" id="1287681.M7T4K4"/>
<dbReference type="KEGG" id="ela:UCREL1_1130"/>
<accession>M7T4K4</accession>
<dbReference type="OrthoDB" id="4657524at2759"/>
<dbReference type="Proteomes" id="UP000012174">
    <property type="component" value="Unassembled WGS sequence"/>
</dbReference>
<dbReference type="HOGENOM" id="CLU_1627040_0_0_1"/>
<keyword evidence="2" id="KW-1185">Reference proteome</keyword>
<dbReference type="EMBL" id="KB705573">
    <property type="protein sequence ID" value="EMR71818.1"/>
    <property type="molecule type" value="Genomic_DNA"/>
</dbReference>
<name>M7T4K4_EUTLA</name>
<evidence type="ECO:0000313" key="2">
    <source>
        <dbReference type="Proteomes" id="UP000012174"/>
    </source>
</evidence>
<evidence type="ECO:0000313" key="1">
    <source>
        <dbReference type="EMBL" id="EMR71818.1"/>
    </source>
</evidence>
<reference evidence="2" key="1">
    <citation type="journal article" date="2013" name="Genome Announc.">
        <title>Draft genome sequence of the grapevine dieback fungus Eutypa lata UCR-EL1.</title>
        <authorList>
            <person name="Blanco-Ulate B."/>
            <person name="Rolshausen P.E."/>
            <person name="Cantu D."/>
        </authorList>
    </citation>
    <scope>NUCLEOTIDE SEQUENCE [LARGE SCALE GENOMIC DNA]</scope>
    <source>
        <strain evidence="2">UCR-EL1</strain>
    </source>
</reference>
<dbReference type="eggNOG" id="ENOG502T4WI">
    <property type="taxonomic scope" value="Eukaryota"/>
</dbReference>
<sequence>MYRRPLFALSEVSISRGNSTIFEYSIPPSFPPMNASHDGPPPQCALQFRMPVCSELPKGYPCYTFSGLEQEKLSDSGINFKLRGDDDAETPWDDTALHQVFPGESSIVGTFECGSLNGTGDEDRTISWEATSVRNFFLEFLQAGVGENPEFQDGIGAWIVPCV</sequence>
<proteinExistence type="predicted"/>
<protein>
    <submittedName>
        <fullName evidence="1">Putative gpi anchored cell wall protein</fullName>
    </submittedName>
</protein>
<organism evidence="1 2">
    <name type="scientific">Eutypa lata (strain UCR-EL1)</name>
    <name type="common">Grapevine dieback disease fungus</name>
    <name type="synonym">Eutypa armeniacae</name>
    <dbReference type="NCBI Taxonomy" id="1287681"/>
    <lineage>
        <taxon>Eukaryota</taxon>
        <taxon>Fungi</taxon>
        <taxon>Dikarya</taxon>
        <taxon>Ascomycota</taxon>
        <taxon>Pezizomycotina</taxon>
        <taxon>Sordariomycetes</taxon>
        <taxon>Xylariomycetidae</taxon>
        <taxon>Xylariales</taxon>
        <taxon>Diatrypaceae</taxon>
        <taxon>Eutypa</taxon>
    </lineage>
</organism>
<gene>
    <name evidence="1" type="ORF">UCREL1_1130</name>
</gene>
<dbReference type="AlphaFoldDB" id="M7T4K4"/>